<dbReference type="PANTHER" id="PTHR30383:SF31">
    <property type="entry name" value="SGNH HYDROLASE-TYPE ESTERASE DOMAIN-CONTAINING PROTEIN-RELATED"/>
    <property type="match status" value="1"/>
</dbReference>
<dbReference type="VEuPathDB" id="FungiDB:EYZ11_003951"/>
<dbReference type="EMBL" id="SOSA01000108">
    <property type="protein sequence ID" value="THC96559.1"/>
    <property type="molecule type" value="Genomic_DNA"/>
</dbReference>
<proteinExistence type="predicted"/>
<gene>
    <name evidence="4" type="ORF">EYZ11_003951</name>
</gene>
<evidence type="ECO:0000313" key="5">
    <source>
        <dbReference type="Proteomes" id="UP000308092"/>
    </source>
</evidence>
<keyword evidence="5" id="KW-1185">Reference proteome</keyword>
<dbReference type="SUPFAM" id="SSF52266">
    <property type="entry name" value="SGNH hydrolase"/>
    <property type="match status" value="1"/>
</dbReference>
<dbReference type="Pfam" id="PF13472">
    <property type="entry name" value="Lipase_GDSL_2"/>
    <property type="match status" value="1"/>
</dbReference>
<evidence type="ECO:0000256" key="2">
    <source>
        <dbReference type="SAM" id="SignalP"/>
    </source>
</evidence>
<feature type="compositionally biased region" description="Basic and acidic residues" evidence="1">
    <location>
        <begin position="283"/>
        <end position="297"/>
    </location>
</feature>
<accession>A0A4S3JLR9</accession>
<feature type="chain" id="PRO_5020503822" description="SGNH hydrolase-type esterase domain-containing protein" evidence="2">
    <location>
        <begin position="30"/>
        <end position="325"/>
    </location>
</feature>
<dbReference type="Gene3D" id="3.40.50.1110">
    <property type="entry name" value="SGNH hydrolase"/>
    <property type="match status" value="1"/>
</dbReference>
<evidence type="ECO:0000259" key="3">
    <source>
        <dbReference type="Pfam" id="PF13472"/>
    </source>
</evidence>
<reference evidence="4 5" key="1">
    <citation type="submission" date="2019-03" db="EMBL/GenBank/DDBJ databases">
        <title>The genome sequence of a newly discovered highly antifungal drug resistant Aspergillus species, Aspergillus tanneri NIH 1004.</title>
        <authorList>
            <person name="Mounaud S."/>
            <person name="Singh I."/>
            <person name="Joardar V."/>
            <person name="Pakala S."/>
            <person name="Pakala S."/>
            <person name="Venepally P."/>
            <person name="Hoover J."/>
            <person name="Nierman W."/>
            <person name="Chung J."/>
            <person name="Losada L."/>
        </authorList>
    </citation>
    <scope>NUCLEOTIDE SEQUENCE [LARGE SCALE GENOMIC DNA]</scope>
    <source>
        <strain evidence="4 5">NIH1004</strain>
    </source>
</reference>
<dbReference type="GO" id="GO:0004622">
    <property type="term" value="F:phosphatidylcholine lysophospholipase activity"/>
    <property type="evidence" value="ECO:0007669"/>
    <property type="project" value="TreeGrafter"/>
</dbReference>
<evidence type="ECO:0000313" key="4">
    <source>
        <dbReference type="EMBL" id="THC96559.1"/>
    </source>
</evidence>
<dbReference type="STRING" id="1220188.A0A4S3JLR9"/>
<feature type="region of interest" description="Disordered" evidence="1">
    <location>
        <begin position="258"/>
        <end position="297"/>
    </location>
</feature>
<dbReference type="Proteomes" id="UP000308092">
    <property type="component" value="Unassembled WGS sequence"/>
</dbReference>
<name>A0A4S3JLR9_9EURO</name>
<feature type="signal peptide" evidence="2">
    <location>
        <begin position="1"/>
        <end position="29"/>
    </location>
</feature>
<comment type="caution">
    <text evidence="4">The sequence shown here is derived from an EMBL/GenBank/DDBJ whole genome shotgun (WGS) entry which is preliminary data.</text>
</comment>
<dbReference type="InterPro" id="IPR036514">
    <property type="entry name" value="SGNH_hydro_sf"/>
</dbReference>
<dbReference type="CDD" id="cd01833">
    <property type="entry name" value="XynB_like"/>
    <property type="match status" value="1"/>
</dbReference>
<keyword evidence="2" id="KW-0732">Signal</keyword>
<sequence length="325" mass="36380">MRPVSPLRFAIQASIWQLALLFLVTLSVSAPLNISIDSVEHGNDASILESRDVKPFPLRVLPLGASITVGFKSSDGNGYRKWLRQQLRYAGWQVDMVGNLKNGTMHNNNNDGYKGYKIHRIAKEAEKTIPQQPNVILINAGTNDAVRKYHVDTAGKRMDALLTRLFNAIPGTTIVLSTLLPNKRQPNLVDQINAQYRNITARRRERNERIVLAEMNHFITVDELVDGTHPNDYGYKKMASVWWAAIQEAEKEGLLQQSKNTARGHSKALGMQSDDAAGNPHLPEYKAPKQPENDGGLRFRQPCSWQVVLQMVAIYTHGPGNRNGL</sequence>
<dbReference type="InterPro" id="IPR013830">
    <property type="entry name" value="SGNH_hydro"/>
</dbReference>
<dbReference type="AlphaFoldDB" id="A0A4S3JLR9"/>
<dbReference type="InterPro" id="IPR051532">
    <property type="entry name" value="Ester_Hydrolysis_Enzymes"/>
</dbReference>
<evidence type="ECO:0000256" key="1">
    <source>
        <dbReference type="SAM" id="MobiDB-lite"/>
    </source>
</evidence>
<feature type="domain" description="SGNH hydrolase-type esterase" evidence="3">
    <location>
        <begin position="63"/>
        <end position="236"/>
    </location>
</feature>
<organism evidence="4 5">
    <name type="scientific">Aspergillus tanneri</name>
    <dbReference type="NCBI Taxonomy" id="1220188"/>
    <lineage>
        <taxon>Eukaryota</taxon>
        <taxon>Fungi</taxon>
        <taxon>Dikarya</taxon>
        <taxon>Ascomycota</taxon>
        <taxon>Pezizomycotina</taxon>
        <taxon>Eurotiomycetes</taxon>
        <taxon>Eurotiomycetidae</taxon>
        <taxon>Eurotiales</taxon>
        <taxon>Aspergillaceae</taxon>
        <taxon>Aspergillus</taxon>
        <taxon>Aspergillus subgen. Circumdati</taxon>
    </lineage>
</organism>
<dbReference type="PANTHER" id="PTHR30383">
    <property type="entry name" value="THIOESTERASE 1/PROTEASE 1/LYSOPHOSPHOLIPASE L1"/>
    <property type="match status" value="1"/>
</dbReference>
<protein>
    <recommendedName>
        <fullName evidence="3">SGNH hydrolase-type esterase domain-containing protein</fullName>
    </recommendedName>
</protein>